<dbReference type="InterPro" id="IPR020867">
    <property type="entry name" value="THF_DH/CycHdrlase_CS"/>
</dbReference>
<dbReference type="PANTHER" id="PTHR48099:SF5">
    <property type="entry name" value="C-1-TETRAHYDROFOLATE SYNTHASE, CYTOPLASMIC"/>
    <property type="match status" value="1"/>
</dbReference>
<dbReference type="Gene3D" id="3.40.50.720">
    <property type="entry name" value="NAD(P)-binding Rossmann-like Domain"/>
    <property type="match status" value="1"/>
</dbReference>
<name>A0A6J7Q984_9ZZZZ</name>
<keyword evidence="7" id="KW-0511">Multifunctional enzyme</keyword>
<dbReference type="GO" id="GO:0004488">
    <property type="term" value="F:methylenetetrahydrofolate dehydrogenase (NADP+) activity"/>
    <property type="evidence" value="ECO:0007669"/>
    <property type="project" value="InterPro"/>
</dbReference>
<dbReference type="InterPro" id="IPR046346">
    <property type="entry name" value="Aminoacid_DH-like_N_sf"/>
</dbReference>
<protein>
    <submittedName>
        <fullName evidence="12">Unannotated protein</fullName>
    </submittedName>
</protein>
<dbReference type="GO" id="GO:0004477">
    <property type="term" value="F:methenyltetrahydrofolate cyclohydrolase activity"/>
    <property type="evidence" value="ECO:0007669"/>
    <property type="project" value="TreeGrafter"/>
</dbReference>
<dbReference type="EMBL" id="CAFBLT010000001">
    <property type="protein sequence ID" value="CAB4869193.1"/>
    <property type="molecule type" value="Genomic_DNA"/>
</dbReference>
<keyword evidence="4" id="KW-0378">Hydrolase</keyword>
<evidence type="ECO:0000256" key="5">
    <source>
        <dbReference type="ARBA" id="ARBA00022857"/>
    </source>
</evidence>
<dbReference type="SUPFAM" id="SSF53223">
    <property type="entry name" value="Aminoacid dehydrogenase-like, N-terminal domain"/>
    <property type="match status" value="1"/>
</dbReference>
<dbReference type="GO" id="GO:0005829">
    <property type="term" value="C:cytosol"/>
    <property type="evidence" value="ECO:0007669"/>
    <property type="project" value="TreeGrafter"/>
</dbReference>
<proteinExistence type="inferred from homology"/>
<evidence type="ECO:0000256" key="4">
    <source>
        <dbReference type="ARBA" id="ARBA00022801"/>
    </source>
</evidence>
<gene>
    <name evidence="10" type="ORF">UFOPK3164_01238</name>
    <name evidence="11" type="ORF">UFOPK3427_00681</name>
    <name evidence="12" type="ORF">UFOPK4112_00376</name>
</gene>
<dbReference type="InterPro" id="IPR000672">
    <property type="entry name" value="THF_DH/CycHdrlase"/>
</dbReference>
<dbReference type="PRINTS" id="PR00085">
    <property type="entry name" value="THFDHDRGNASE"/>
</dbReference>
<evidence type="ECO:0000256" key="6">
    <source>
        <dbReference type="ARBA" id="ARBA00023002"/>
    </source>
</evidence>
<dbReference type="AlphaFoldDB" id="A0A6J7Q984"/>
<evidence type="ECO:0000259" key="9">
    <source>
        <dbReference type="Pfam" id="PF02882"/>
    </source>
</evidence>
<dbReference type="GO" id="GO:0035999">
    <property type="term" value="P:tetrahydrofolate interconversion"/>
    <property type="evidence" value="ECO:0007669"/>
    <property type="project" value="TreeGrafter"/>
</dbReference>
<feature type="domain" description="Tetrahydrofolate dehydrogenase/cyclohydrolase catalytic" evidence="8">
    <location>
        <begin position="6"/>
        <end position="120"/>
    </location>
</feature>
<evidence type="ECO:0000256" key="3">
    <source>
        <dbReference type="ARBA" id="ARBA00022563"/>
    </source>
</evidence>
<evidence type="ECO:0000313" key="12">
    <source>
        <dbReference type="EMBL" id="CAB5012263.1"/>
    </source>
</evidence>
<dbReference type="HAMAP" id="MF_01576">
    <property type="entry name" value="THF_DHG_CYH"/>
    <property type="match status" value="1"/>
</dbReference>
<evidence type="ECO:0000313" key="11">
    <source>
        <dbReference type="EMBL" id="CAB4869193.1"/>
    </source>
</evidence>
<evidence type="ECO:0000256" key="2">
    <source>
        <dbReference type="ARBA" id="ARBA00011738"/>
    </source>
</evidence>
<dbReference type="SUPFAM" id="SSF51735">
    <property type="entry name" value="NAD(P)-binding Rossmann-fold domains"/>
    <property type="match status" value="1"/>
</dbReference>
<keyword evidence="6" id="KW-0560">Oxidoreductase</keyword>
<feature type="domain" description="Tetrahydrofolate dehydrogenase/cyclohydrolase NAD(P)-binding" evidence="9">
    <location>
        <begin position="139"/>
        <end position="282"/>
    </location>
</feature>
<evidence type="ECO:0000313" key="10">
    <source>
        <dbReference type="EMBL" id="CAB4831583.1"/>
    </source>
</evidence>
<keyword evidence="3" id="KW-0554">One-carbon metabolism</keyword>
<dbReference type="InterPro" id="IPR020630">
    <property type="entry name" value="THF_DH/CycHdrlase_cat_dom"/>
</dbReference>
<accession>A0A6J7Q984</accession>
<dbReference type="EMBL" id="CAFABE010000062">
    <property type="protein sequence ID" value="CAB4831583.1"/>
    <property type="molecule type" value="Genomic_DNA"/>
</dbReference>
<dbReference type="Pfam" id="PF00763">
    <property type="entry name" value="THF_DHG_CYH"/>
    <property type="match status" value="1"/>
</dbReference>
<evidence type="ECO:0000256" key="7">
    <source>
        <dbReference type="ARBA" id="ARBA00023268"/>
    </source>
</evidence>
<dbReference type="Gene3D" id="3.40.50.10860">
    <property type="entry name" value="Leucine Dehydrogenase, chain A, domain 1"/>
    <property type="match status" value="1"/>
</dbReference>
<dbReference type="EMBL" id="CAFBPM010000003">
    <property type="protein sequence ID" value="CAB5012263.1"/>
    <property type="molecule type" value="Genomic_DNA"/>
</dbReference>
<dbReference type="InterPro" id="IPR020631">
    <property type="entry name" value="THF_DH/CycHdrlase_NAD-bd_dom"/>
</dbReference>
<dbReference type="FunFam" id="3.40.50.10860:FF:000005">
    <property type="entry name" value="C-1-tetrahydrofolate synthase, cytoplasmic, putative"/>
    <property type="match status" value="1"/>
</dbReference>
<evidence type="ECO:0000259" key="8">
    <source>
        <dbReference type="Pfam" id="PF00763"/>
    </source>
</evidence>
<evidence type="ECO:0000256" key="1">
    <source>
        <dbReference type="ARBA" id="ARBA00004777"/>
    </source>
</evidence>
<comment type="subunit">
    <text evidence="2">Homodimer.</text>
</comment>
<keyword evidence="5" id="KW-0521">NADP</keyword>
<dbReference type="InterPro" id="IPR036291">
    <property type="entry name" value="NAD(P)-bd_dom_sf"/>
</dbReference>
<dbReference type="PANTHER" id="PTHR48099">
    <property type="entry name" value="C-1-TETRAHYDROFOLATE SYNTHASE, CYTOPLASMIC-RELATED"/>
    <property type="match status" value="1"/>
</dbReference>
<organism evidence="12">
    <name type="scientific">freshwater metagenome</name>
    <dbReference type="NCBI Taxonomy" id="449393"/>
    <lineage>
        <taxon>unclassified sequences</taxon>
        <taxon>metagenomes</taxon>
        <taxon>ecological metagenomes</taxon>
    </lineage>
</organism>
<reference evidence="12" key="1">
    <citation type="submission" date="2020-05" db="EMBL/GenBank/DDBJ databases">
        <authorList>
            <person name="Chiriac C."/>
            <person name="Salcher M."/>
            <person name="Ghai R."/>
            <person name="Kavagutti S V."/>
        </authorList>
    </citation>
    <scope>NUCLEOTIDE SEQUENCE</scope>
</reference>
<dbReference type="CDD" id="cd01080">
    <property type="entry name" value="NAD_bind_m-THF_DH_Cyclohyd"/>
    <property type="match status" value="1"/>
</dbReference>
<dbReference type="Pfam" id="PF02882">
    <property type="entry name" value="THF_DHG_CYH_C"/>
    <property type="match status" value="1"/>
</dbReference>
<dbReference type="PROSITE" id="PS00766">
    <property type="entry name" value="THF_DHG_CYH_1"/>
    <property type="match status" value="1"/>
</dbReference>
<comment type="pathway">
    <text evidence="1">One-carbon metabolism; tetrahydrofolate interconversion.</text>
</comment>
<sequence>MSAELLDGEKVAGRMKMEVGDRVARLIASGRSVALGTILVGEDGPSERYVAMKHADCAEIGIESAHVHLGPSATQKEIIAAISTMNDDPAVASILVQLPLPEGINEEEVLLAVDPAKDADGLHPVNLGKLVMGAPGPLPCTPAGIVELLAAHKVPVEGKHVVVIGRGLTIGRPLALLLAMRRPGCNAAVTVVHTGVDDMASLVREGDVVVAAAGVAGLVTKEMIKPGAAVVGAGTSWEGKRLLSDVAEDVSDVAGWITPRIGGVGPMTRAMLLRNAVLAAERLP</sequence>